<keyword evidence="2" id="KW-1185">Reference proteome</keyword>
<dbReference type="OrthoDB" id="3432781at2759"/>
<dbReference type="AlphaFoldDB" id="A0A8K0NLB1"/>
<proteinExistence type="predicted"/>
<name>A0A8K0NLB1_9HYPO</name>
<accession>A0A8K0NLB1</accession>
<gene>
    <name evidence="1" type="ORF">E4U42_006301</name>
</gene>
<organism evidence="1 2">
    <name type="scientific">Claviceps africana</name>
    <dbReference type="NCBI Taxonomy" id="83212"/>
    <lineage>
        <taxon>Eukaryota</taxon>
        <taxon>Fungi</taxon>
        <taxon>Dikarya</taxon>
        <taxon>Ascomycota</taxon>
        <taxon>Pezizomycotina</taxon>
        <taxon>Sordariomycetes</taxon>
        <taxon>Hypocreomycetidae</taxon>
        <taxon>Hypocreales</taxon>
        <taxon>Clavicipitaceae</taxon>
        <taxon>Claviceps</taxon>
    </lineage>
</organism>
<protein>
    <submittedName>
        <fullName evidence="1">Uncharacterized protein</fullName>
    </submittedName>
</protein>
<dbReference type="EMBL" id="SRPY01000063">
    <property type="protein sequence ID" value="KAG5929320.1"/>
    <property type="molecule type" value="Genomic_DNA"/>
</dbReference>
<dbReference type="Proteomes" id="UP000811619">
    <property type="component" value="Unassembled WGS sequence"/>
</dbReference>
<comment type="caution">
    <text evidence="1">The sequence shown here is derived from an EMBL/GenBank/DDBJ whole genome shotgun (WGS) entry which is preliminary data.</text>
</comment>
<evidence type="ECO:0000313" key="2">
    <source>
        <dbReference type="Proteomes" id="UP000811619"/>
    </source>
</evidence>
<reference evidence="1" key="1">
    <citation type="journal article" date="2020" name="bioRxiv">
        <title>Whole genome comparisons of ergot fungi reveals the divergence and evolution of species within the genus Claviceps are the result of varying mechanisms driving genome evolution and host range expansion.</title>
        <authorList>
            <person name="Wyka S.A."/>
            <person name="Mondo S.J."/>
            <person name="Liu M."/>
            <person name="Dettman J."/>
            <person name="Nalam V."/>
            <person name="Broders K.D."/>
        </authorList>
    </citation>
    <scope>NUCLEOTIDE SEQUENCE</scope>
    <source>
        <strain evidence="1">CCC 489</strain>
    </source>
</reference>
<evidence type="ECO:0000313" key="1">
    <source>
        <dbReference type="EMBL" id="KAG5929320.1"/>
    </source>
</evidence>
<sequence length="61" mass="6820">MNQFSHLEDFEFNGSGEEPGCSDLCSRFLGKDRRVPPIRGIVKEFGQSDEELGTLRTGDTL</sequence>